<evidence type="ECO:0000313" key="6">
    <source>
        <dbReference type="Proteomes" id="UP000799424"/>
    </source>
</evidence>
<dbReference type="InterPro" id="IPR001680">
    <property type="entry name" value="WD40_rpt"/>
</dbReference>
<dbReference type="CDD" id="cd00200">
    <property type="entry name" value="WD40"/>
    <property type="match status" value="1"/>
</dbReference>
<sequence length="1049" mass="118595">MRLLTHSDDGTITIESFRDSEIPPYAILSHTWGLDNEEVTFEDIVGCNGWGKAGYEKIRFCSAQARRDRLEYFWVDTCCIKKKDKAELSQAIRSMYRWYQNAARCYVYLSDVRIRKRTFEEMANGPDWQAMFRSSRWFTRGWTLQELIAPRAVTFFSQDRGELGDKSSLKRLISEITSIPPEVLEGGVLSHYKSDERQRWANHRSTKLKEDKAYALSGLCGVDIAPVYGEGEEEAFRRLRREIDKLEVCVCDLRVTDPRDDKKRIEETKGGLLVDSYHWVLNNSTFQQWRKDHGSQLLWVKGDPGKGKTMLLCGIIDELQKTGKHNDTVAYFFCQATDSRINNAVAVLRGLLYMLVAQQPLLASHIQKQHEHAGKQLFEDTNAWVALRDIFTAILQDPSLGKTCLVIDALDECITNLSKLLEFVAEQSLASSRIKWIVSSRNWPDIEARLERTGHKVKLSLELNASSVASAVNAFIHAKANDLAERMNYASDLRSDVVQHLTLNANDTFLWVALVCQNLRTTPKRHVRDRLMQFPPGLDALYARMMNQISQSDDAGTCQHILASIAVSYRPITTFELVALVEQVQDVVNDVEEIISLCGSFLTLREDTIYFVHQSAKEFLFDKAASQVFPDGVEAVHRTIFSRSLTTLSSTLHRDMYRLKAPATANDDIIAPDPDPLVSARYSCTYWADHLYDSKNHMSAASVEWLLPTSELDHFFKTAYLYWIEMLSLCQSVEQGIASVDKVLQVVQNDPSPGELTSLVNDAWRFIMHHKKMIKRWPLQVYTSGILFSPQTSIIKDIFKDQARGLDVKPALEHNWSACLQTLEGHGSYVSSVAFLPDGARLASGSDDKTVKVWDTQSGQCLQTLEGHGRYVSLVAFSPDGTRLASGSYDKTVKVWDTQSRQCLQTLEGHDHYISSVAFSPNGMRLTSGSYDKTVKVWDMQSGRCLQTLEGHGRPVSSVAFSLHGTHLITDQGNDRLKASIASTSSNTDMDFEYNVDHDVRLSDSWVSRDGQDILWIPQEYHHSISAIRNNKVAIGTHSGLVYVCSVGR</sequence>
<dbReference type="PANTHER" id="PTHR10622:SF13">
    <property type="entry name" value="NACHT DOMAIN-CONTAINING PROTEIN"/>
    <property type="match status" value="1"/>
</dbReference>
<dbReference type="Pfam" id="PF06985">
    <property type="entry name" value="HET"/>
    <property type="match status" value="1"/>
</dbReference>
<protein>
    <submittedName>
        <fullName evidence="5">WD40 repeat-like protein</fullName>
    </submittedName>
</protein>
<dbReference type="PROSITE" id="PS50082">
    <property type="entry name" value="WD_REPEATS_2"/>
    <property type="match status" value="3"/>
</dbReference>
<gene>
    <name evidence="5" type="ORF">CC86DRAFT_369810</name>
</gene>
<name>A0A6A7A3N9_9PLEO</name>
<dbReference type="Proteomes" id="UP000799424">
    <property type="component" value="Unassembled WGS sequence"/>
</dbReference>
<dbReference type="EMBL" id="MU006224">
    <property type="protein sequence ID" value="KAF2827736.1"/>
    <property type="molecule type" value="Genomic_DNA"/>
</dbReference>
<dbReference type="PROSITE" id="PS50837">
    <property type="entry name" value="NACHT"/>
    <property type="match status" value="1"/>
</dbReference>
<dbReference type="InterPro" id="IPR036322">
    <property type="entry name" value="WD40_repeat_dom_sf"/>
</dbReference>
<evidence type="ECO:0000256" key="1">
    <source>
        <dbReference type="ARBA" id="ARBA00022574"/>
    </source>
</evidence>
<accession>A0A6A7A3N9</accession>
<evidence type="ECO:0000313" key="5">
    <source>
        <dbReference type="EMBL" id="KAF2827736.1"/>
    </source>
</evidence>
<dbReference type="InterPro" id="IPR056884">
    <property type="entry name" value="NPHP3-like_N"/>
</dbReference>
<keyword evidence="2" id="KW-0677">Repeat</keyword>
<feature type="repeat" description="WD" evidence="3">
    <location>
        <begin position="865"/>
        <end position="906"/>
    </location>
</feature>
<dbReference type="InterPro" id="IPR015943">
    <property type="entry name" value="WD40/YVTN_repeat-like_dom_sf"/>
</dbReference>
<dbReference type="Pfam" id="PF00400">
    <property type="entry name" value="WD40"/>
    <property type="match status" value="4"/>
</dbReference>
<dbReference type="Pfam" id="PF24883">
    <property type="entry name" value="NPHP3_N"/>
    <property type="match status" value="1"/>
</dbReference>
<feature type="repeat" description="WD" evidence="3">
    <location>
        <begin position="823"/>
        <end position="864"/>
    </location>
</feature>
<reference evidence="5" key="1">
    <citation type="journal article" date="2020" name="Stud. Mycol.">
        <title>101 Dothideomycetes genomes: a test case for predicting lifestyles and emergence of pathogens.</title>
        <authorList>
            <person name="Haridas S."/>
            <person name="Albert R."/>
            <person name="Binder M."/>
            <person name="Bloem J."/>
            <person name="Labutti K."/>
            <person name="Salamov A."/>
            <person name="Andreopoulos B."/>
            <person name="Baker S."/>
            <person name="Barry K."/>
            <person name="Bills G."/>
            <person name="Bluhm B."/>
            <person name="Cannon C."/>
            <person name="Castanera R."/>
            <person name="Culley D."/>
            <person name="Daum C."/>
            <person name="Ezra D."/>
            <person name="Gonzalez J."/>
            <person name="Henrissat B."/>
            <person name="Kuo A."/>
            <person name="Liang C."/>
            <person name="Lipzen A."/>
            <person name="Lutzoni F."/>
            <person name="Magnuson J."/>
            <person name="Mondo S."/>
            <person name="Nolan M."/>
            <person name="Ohm R."/>
            <person name="Pangilinan J."/>
            <person name="Park H.-J."/>
            <person name="Ramirez L."/>
            <person name="Alfaro M."/>
            <person name="Sun H."/>
            <person name="Tritt A."/>
            <person name="Yoshinaga Y."/>
            <person name="Zwiers L.-H."/>
            <person name="Turgeon B."/>
            <person name="Goodwin S."/>
            <person name="Spatafora J."/>
            <person name="Crous P."/>
            <person name="Grigoriev I."/>
        </authorList>
    </citation>
    <scope>NUCLEOTIDE SEQUENCE</scope>
    <source>
        <strain evidence="5">CBS 113818</strain>
    </source>
</reference>
<keyword evidence="6" id="KW-1185">Reference proteome</keyword>
<dbReference type="InterPro" id="IPR007111">
    <property type="entry name" value="NACHT_NTPase"/>
</dbReference>
<dbReference type="Gene3D" id="2.130.10.10">
    <property type="entry name" value="YVTN repeat-like/Quinoprotein amine dehydrogenase"/>
    <property type="match status" value="2"/>
</dbReference>
<evidence type="ECO:0000256" key="2">
    <source>
        <dbReference type="ARBA" id="ARBA00022737"/>
    </source>
</evidence>
<dbReference type="PROSITE" id="PS00678">
    <property type="entry name" value="WD_REPEATS_1"/>
    <property type="match status" value="3"/>
</dbReference>
<dbReference type="InterPro" id="IPR027417">
    <property type="entry name" value="P-loop_NTPase"/>
</dbReference>
<dbReference type="Gene3D" id="3.40.50.300">
    <property type="entry name" value="P-loop containing nucleotide triphosphate hydrolases"/>
    <property type="match status" value="1"/>
</dbReference>
<proteinExistence type="predicted"/>
<dbReference type="PANTHER" id="PTHR10622">
    <property type="entry name" value="HET DOMAIN-CONTAINING PROTEIN"/>
    <property type="match status" value="1"/>
</dbReference>
<dbReference type="InterPro" id="IPR019775">
    <property type="entry name" value="WD40_repeat_CS"/>
</dbReference>
<dbReference type="OrthoDB" id="538223at2759"/>
<dbReference type="PROSITE" id="PS50294">
    <property type="entry name" value="WD_REPEATS_REGION"/>
    <property type="match status" value="3"/>
</dbReference>
<dbReference type="SUPFAM" id="SSF52540">
    <property type="entry name" value="P-loop containing nucleoside triphosphate hydrolases"/>
    <property type="match status" value="1"/>
</dbReference>
<dbReference type="InterPro" id="IPR020472">
    <property type="entry name" value="WD40_PAC1"/>
</dbReference>
<dbReference type="InterPro" id="IPR010730">
    <property type="entry name" value="HET"/>
</dbReference>
<dbReference type="SMART" id="SM00320">
    <property type="entry name" value="WD40"/>
    <property type="match status" value="4"/>
</dbReference>
<keyword evidence="1 3" id="KW-0853">WD repeat</keyword>
<dbReference type="PRINTS" id="PR00320">
    <property type="entry name" value="GPROTEINBRPT"/>
</dbReference>
<feature type="repeat" description="WD" evidence="3">
    <location>
        <begin position="907"/>
        <end position="948"/>
    </location>
</feature>
<organism evidence="5 6">
    <name type="scientific">Ophiobolus disseminans</name>
    <dbReference type="NCBI Taxonomy" id="1469910"/>
    <lineage>
        <taxon>Eukaryota</taxon>
        <taxon>Fungi</taxon>
        <taxon>Dikarya</taxon>
        <taxon>Ascomycota</taxon>
        <taxon>Pezizomycotina</taxon>
        <taxon>Dothideomycetes</taxon>
        <taxon>Pleosporomycetidae</taxon>
        <taxon>Pleosporales</taxon>
        <taxon>Pleosporineae</taxon>
        <taxon>Phaeosphaeriaceae</taxon>
        <taxon>Ophiobolus</taxon>
    </lineage>
</organism>
<feature type="domain" description="NACHT" evidence="4">
    <location>
        <begin position="296"/>
        <end position="517"/>
    </location>
</feature>
<evidence type="ECO:0000256" key="3">
    <source>
        <dbReference type="PROSITE-ProRule" id="PRU00221"/>
    </source>
</evidence>
<dbReference type="SUPFAM" id="SSF50978">
    <property type="entry name" value="WD40 repeat-like"/>
    <property type="match status" value="1"/>
</dbReference>
<dbReference type="FunFam" id="3.40.50.300:FF:001638">
    <property type="entry name" value="NACHT and WD40 domain protein"/>
    <property type="match status" value="1"/>
</dbReference>
<evidence type="ECO:0000259" key="4">
    <source>
        <dbReference type="PROSITE" id="PS50837"/>
    </source>
</evidence>
<dbReference type="AlphaFoldDB" id="A0A6A7A3N9"/>